<name>A0A2U2I583_9BURK</name>
<keyword evidence="5" id="KW-0808">Transferase</keyword>
<dbReference type="SMART" id="SM00387">
    <property type="entry name" value="HATPase_c"/>
    <property type="match status" value="1"/>
</dbReference>
<dbReference type="CDD" id="cd00082">
    <property type="entry name" value="HisKA"/>
    <property type="match status" value="1"/>
</dbReference>
<dbReference type="InterPro" id="IPR003661">
    <property type="entry name" value="HisK_dim/P_dom"/>
</dbReference>
<dbReference type="SMART" id="SM00065">
    <property type="entry name" value="GAF"/>
    <property type="match status" value="2"/>
</dbReference>
<dbReference type="InterPro" id="IPR003594">
    <property type="entry name" value="HATPase_dom"/>
</dbReference>
<dbReference type="EC" id="2.7.13.3" evidence="3"/>
<comment type="subcellular location">
    <subcellularLocation>
        <location evidence="2">Cell inner membrane</location>
        <topology evidence="2">Multi-pass membrane protein</topology>
    </subcellularLocation>
</comment>
<dbReference type="Proteomes" id="UP000241421">
    <property type="component" value="Unassembled WGS sequence"/>
</dbReference>
<dbReference type="Pfam" id="PF01590">
    <property type="entry name" value="GAF"/>
    <property type="match status" value="1"/>
</dbReference>
<reference evidence="12 13" key="1">
    <citation type="submission" date="2018-04" db="EMBL/GenBank/DDBJ databases">
        <title>Massilia violaceinigra sp. nov., a novel purple-pigmented bacterium isolated from Tianshan glacier, Xinjiang, China.</title>
        <authorList>
            <person name="Wang H."/>
        </authorList>
    </citation>
    <scope>NUCLEOTIDE SEQUENCE [LARGE SCALE GENOMIC DNA]</scope>
    <source>
        <strain evidence="12 13">B448-2</strain>
    </source>
</reference>
<dbReference type="EMBL" id="PXWF02000060">
    <property type="protein sequence ID" value="PWF54934.1"/>
    <property type="molecule type" value="Genomic_DNA"/>
</dbReference>
<dbReference type="NCBIfam" id="TIGR00229">
    <property type="entry name" value="sensory_box"/>
    <property type="match status" value="3"/>
</dbReference>
<feature type="domain" description="Response regulatory" evidence="9">
    <location>
        <begin position="1008"/>
        <end position="1124"/>
    </location>
</feature>
<dbReference type="Pfam" id="PF02518">
    <property type="entry name" value="HATPase_c"/>
    <property type="match status" value="1"/>
</dbReference>
<dbReference type="GO" id="GO:0000155">
    <property type="term" value="F:phosphorelay sensor kinase activity"/>
    <property type="evidence" value="ECO:0007669"/>
    <property type="project" value="InterPro"/>
</dbReference>
<feature type="domain" description="PAS" evidence="10">
    <location>
        <begin position="197"/>
        <end position="269"/>
    </location>
</feature>
<dbReference type="AlphaFoldDB" id="A0A2U2I583"/>
<evidence type="ECO:0000313" key="12">
    <source>
        <dbReference type="EMBL" id="PWF54934.1"/>
    </source>
</evidence>
<dbReference type="Pfam" id="PF00072">
    <property type="entry name" value="Response_reg"/>
    <property type="match status" value="1"/>
</dbReference>
<dbReference type="Gene3D" id="2.10.70.100">
    <property type="match status" value="2"/>
</dbReference>
<dbReference type="SUPFAM" id="SSF55874">
    <property type="entry name" value="ATPase domain of HSP90 chaperone/DNA topoisomerase II/histidine kinase"/>
    <property type="match status" value="1"/>
</dbReference>
<evidence type="ECO:0000259" key="9">
    <source>
        <dbReference type="PROSITE" id="PS50110"/>
    </source>
</evidence>
<dbReference type="PANTHER" id="PTHR43304:SF1">
    <property type="entry name" value="PAC DOMAIN-CONTAINING PROTEIN"/>
    <property type="match status" value="1"/>
</dbReference>
<dbReference type="InterPro" id="IPR036097">
    <property type="entry name" value="HisK_dim/P_sf"/>
</dbReference>
<dbReference type="Gene3D" id="3.40.50.2300">
    <property type="match status" value="1"/>
</dbReference>
<dbReference type="CDD" id="cd00075">
    <property type="entry name" value="HATPase"/>
    <property type="match status" value="1"/>
</dbReference>
<dbReference type="InterPro" id="IPR005467">
    <property type="entry name" value="His_kinase_dom"/>
</dbReference>
<dbReference type="PANTHER" id="PTHR43304">
    <property type="entry name" value="PHYTOCHROME-LIKE PROTEIN CPH1"/>
    <property type="match status" value="1"/>
</dbReference>
<dbReference type="PROSITE" id="PS50113">
    <property type="entry name" value="PAC"/>
    <property type="match status" value="2"/>
</dbReference>
<accession>A0A2U2I583</accession>
<evidence type="ECO:0000256" key="2">
    <source>
        <dbReference type="ARBA" id="ARBA00004429"/>
    </source>
</evidence>
<dbReference type="SMART" id="SM00091">
    <property type="entry name" value="PAS"/>
    <property type="match status" value="2"/>
</dbReference>
<dbReference type="CDD" id="cd00130">
    <property type="entry name" value="PAS"/>
    <property type="match status" value="3"/>
</dbReference>
<evidence type="ECO:0000256" key="6">
    <source>
        <dbReference type="ARBA" id="ARBA00022777"/>
    </source>
</evidence>
<comment type="caution">
    <text evidence="12">The sequence shown here is derived from an EMBL/GenBank/DDBJ whole genome shotgun (WGS) entry which is preliminary data.</text>
</comment>
<feature type="domain" description="PAC" evidence="11">
    <location>
        <begin position="532"/>
        <end position="584"/>
    </location>
</feature>
<dbReference type="Pfam" id="PF13185">
    <property type="entry name" value="GAF_2"/>
    <property type="match status" value="1"/>
</dbReference>
<dbReference type="InterPro" id="IPR001789">
    <property type="entry name" value="Sig_transdc_resp-reg_receiver"/>
</dbReference>
<feature type="domain" description="Histidine kinase" evidence="8">
    <location>
        <begin position="769"/>
        <end position="986"/>
    </location>
</feature>
<comment type="catalytic activity">
    <reaction evidence="1">
        <text>ATP + protein L-histidine = ADP + protein N-phospho-L-histidine.</text>
        <dbReference type="EC" id="2.7.13.3"/>
    </reaction>
</comment>
<dbReference type="InterPro" id="IPR011006">
    <property type="entry name" value="CheY-like_superfamily"/>
</dbReference>
<evidence type="ECO:0000259" key="11">
    <source>
        <dbReference type="PROSITE" id="PS50113"/>
    </source>
</evidence>
<dbReference type="Gene3D" id="3.30.450.40">
    <property type="match status" value="2"/>
</dbReference>
<evidence type="ECO:0000256" key="7">
    <source>
        <dbReference type="PROSITE-ProRule" id="PRU00169"/>
    </source>
</evidence>
<dbReference type="FunFam" id="3.30.565.10:FF:000006">
    <property type="entry name" value="Sensor histidine kinase WalK"/>
    <property type="match status" value="1"/>
</dbReference>
<protein>
    <recommendedName>
        <fullName evidence="3">histidine kinase</fullName>
        <ecNumber evidence="3">2.7.13.3</ecNumber>
    </recommendedName>
</protein>
<dbReference type="InterPro" id="IPR036890">
    <property type="entry name" value="HATPase_C_sf"/>
</dbReference>
<dbReference type="InterPro" id="IPR000014">
    <property type="entry name" value="PAS"/>
</dbReference>
<dbReference type="InterPro" id="IPR001610">
    <property type="entry name" value="PAC"/>
</dbReference>
<sequence>MSTPPVVLSSFDPFQQLTVIRQAASSLASSFELDQTLANTIGVFLPALGDFGFFDAIVDGGVRRTARAHLDPATEAILAATEWRRQAPTGLNLCALSSGEAALHTGIDDAWYQKVAMGEGHLALLRTLRFKAMLTVPVRAGEELVGALTLFMSHSGRSYGAGELAFAAELAALAAPVVSNARLLGKHRLAEAALRASGERLRLATDAGKIGIWDWDLVSGAVSWSERVYELHGLAPGQFGGRLEDFTALVHPDDRERLSRDMAASLASGDLFTAEFRIVRPDGSGGWLATWAQPENEGGRGPTRMVGATIEITEQKRSQARLEELNCRLEQRVVSSNTERDRIWRMSRDVLAVASQSGALLSVNPAFEAVLGWTEREALSTPFMQLVHPEQQAGVQQQLARLARGESVEEFEVRSRHRDGSYRWLSWTLAPEGDLMYGVGRDVTELKKERAKKLLASETRLQLALDVGGMGAWQWDVVSGESIWWPGMETLHGMPVGAGVSSMAAYLELVLPADRERLAAEVEEALREKRGHRIEYRVIHPGGGVRWIEGRGELTLDEHGAPVQMAGVCVDITQRKRTEEDLRFVAKASAELAALTELTATLNRVARLAVPGFADWCTVDLLGADGAIERVAVAHVDPSKEALVHELFVRFPPDPDARGGVWQAIRGGHCGHVPLITDAMLAESAGAPECLAGLRTLGLRSYIGVPLAVRGRTLGLISFVAAGSGRVYGADDVALAEDIGQRAAIAIENANMYRALQTADRRKDEFLAMLAHELRNPLAPIAAAADVLRLSTGDARLTKVSDIISRQVGHMAGLIDDLLDVSRVTRGQVELDRYPVDMKAVVMAAVEQVRSLNEARGHRLSLKLPARALTVEGDEKRLVQIVANLLNNAAKYTPPGGAIDLEVEAGEERILLRVRDNGIGMAPELVDSAFELFAQAARTSDRSQGGLGLGLALVRRLAELHGGRARAASKGPGHGSEFTVHLPLLRGAAGATGAADGAAGAAPQARLQVLVVDDNVDAATMLGLFLETSGHEVDVCHEPRAALERIGARRFDACLLDIGLPGMDGNELARQIRVASPGAVPALIAVSGYGQAHDRAVALEAGFDHYLVKPVGALSLQELLAQIAGRSALV</sequence>
<evidence type="ECO:0000256" key="3">
    <source>
        <dbReference type="ARBA" id="ARBA00012438"/>
    </source>
</evidence>
<dbReference type="InterPro" id="IPR035965">
    <property type="entry name" value="PAS-like_dom_sf"/>
</dbReference>
<dbReference type="Pfam" id="PF08447">
    <property type="entry name" value="PAS_3"/>
    <property type="match status" value="3"/>
</dbReference>
<dbReference type="PROSITE" id="PS50110">
    <property type="entry name" value="RESPONSE_REGULATORY"/>
    <property type="match status" value="1"/>
</dbReference>
<dbReference type="SUPFAM" id="SSF47384">
    <property type="entry name" value="Homodimeric domain of signal transducing histidine kinase"/>
    <property type="match status" value="1"/>
</dbReference>
<dbReference type="PROSITE" id="PS50109">
    <property type="entry name" value="HIS_KIN"/>
    <property type="match status" value="1"/>
</dbReference>
<keyword evidence="4 7" id="KW-0597">Phosphoprotein</keyword>
<dbReference type="InterPro" id="IPR003018">
    <property type="entry name" value="GAF"/>
</dbReference>
<gene>
    <name evidence="12" type="ORF">C7C56_004425</name>
</gene>
<dbReference type="GO" id="GO:0005886">
    <property type="term" value="C:plasma membrane"/>
    <property type="evidence" value="ECO:0007669"/>
    <property type="project" value="UniProtKB-SubCell"/>
</dbReference>
<dbReference type="SMART" id="SM00388">
    <property type="entry name" value="HisKA"/>
    <property type="match status" value="1"/>
</dbReference>
<dbReference type="SMART" id="SM00448">
    <property type="entry name" value="REC"/>
    <property type="match status" value="1"/>
</dbReference>
<proteinExistence type="predicted"/>
<keyword evidence="6" id="KW-0418">Kinase</keyword>
<dbReference type="InterPro" id="IPR029016">
    <property type="entry name" value="GAF-like_dom_sf"/>
</dbReference>
<dbReference type="InterPro" id="IPR004358">
    <property type="entry name" value="Sig_transdc_His_kin-like_C"/>
</dbReference>
<organism evidence="12 13">
    <name type="scientific">Massilia glaciei</name>
    <dbReference type="NCBI Taxonomy" id="1524097"/>
    <lineage>
        <taxon>Bacteria</taxon>
        <taxon>Pseudomonadati</taxon>
        <taxon>Pseudomonadota</taxon>
        <taxon>Betaproteobacteria</taxon>
        <taxon>Burkholderiales</taxon>
        <taxon>Oxalobacteraceae</taxon>
        <taxon>Telluria group</taxon>
        <taxon>Massilia</taxon>
    </lineage>
</organism>
<evidence type="ECO:0000259" key="10">
    <source>
        <dbReference type="PROSITE" id="PS50112"/>
    </source>
</evidence>
<evidence type="ECO:0000256" key="1">
    <source>
        <dbReference type="ARBA" id="ARBA00000085"/>
    </source>
</evidence>
<dbReference type="SUPFAM" id="SSF55781">
    <property type="entry name" value="GAF domain-like"/>
    <property type="match status" value="2"/>
</dbReference>
<dbReference type="SMART" id="SM00086">
    <property type="entry name" value="PAC"/>
    <property type="match status" value="3"/>
</dbReference>
<dbReference type="RefSeq" id="WP_106756277.1">
    <property type="nucleotide sequence ID" value="NZ_PXWF02000060.1"/>
</dbReference>
<dbReference type="InterPro" id="IPR000700">
    <property type="entry name" value="PAS-assoc_C"/>
</dbReference>
<dbReference type="Gene3D" id="1.10.287.130">
    <property type="match status" value="1"/>
</dbReference>
<dbReference type="OrthoDB" id="9768069at2"/>
<dbReference type="Gene3D" id="3.30.450.20">
    <property type="entry name" value="PAS domain"/>
    <property type="match status" value="3"/>
</dbReference>
<evidence type="ECO:0000256" key="4">
    <source>
        <dbReference type="ARBA" id="ARBA00022553"/>
    </source>
</evidence>
<dbReference type="Gene3D" id="3.30.565.10">
    <property type="entry name" value="Histidine kinase-like ATPase, C-terminal domain"/>
    <property type="match status" value="1"/>
</dbReference>
<evidence type="ECO:0000259" key="8">
    <source>
        <dbReference type="PROSITE" id="PS50109"/>
    </source>
</evidence>
<dbReference type="PRINTS" id="PR00344">
    <property type="entry name" value="BCTRLSENSOR"/>
</dbReference>
<evidence type="ECO:0000313" key="13">
    <source>
        <dbReference type="Proteomes" id="UP000241421"/>
    </source>
</evidence>
<keyword evidence="13" id="KW-1185">Reference proteome</keyword>
<evidence type="ECO:0000256" key="5">
    <source>
        <dbReference type="ARBA" id="ARBA00022679"/>
    </source>
</evidence>
<dbReference type="InterPro" id="IPR052162">
    <property type="entry name" value="Sensor_kinase/Photoreceptor"/>
</dbReference>
<dbReference type="SUPFAM" id="SSF55785">
    <property type="entry name" value="PYP-like sensor domain (PAS domain)"/>
    <property type="match status" value="3"/>
</dbReference>
<feature type="modified residue" description="4-aspartylphosphate" evidence="7">
    <location>
        <position position="1057"/>
    </location>
</feature>
<dbReference type="InterPro" id="IPR013655">
    <property type="entry name" value="PAS_fold_3"/>
</dbReference>
<dbReference type="PROSITE" id="PS50112">
    <property type="entry name" value="PAS"/>
    <property type="match status" value="2"/>
</dbReference>
<dbReference type="Pfam" id="PF00512">
    <property type="entry name" value="HisKA"/>
    <property type="match status" value="1"/>
</dbReference>
<feature type="domain" description="PAS" evidence="10">
    <location>
        <begin position="351"/>
        <end position="406"/>
    </location>
</feature>
<dbReference type="CDD" id="cd17580">
    <property type="entry name" value="REC_2_DhkD-like"/>
    <property type="match status" value="1"/>
</dbReference>
<dbReference type="SUPFAM" id="SSF52172">
    <property type="entry name" value="CheY-like"/>
    <property type="match status" value="1"/>
</dbReference>
<feature type="domain" description="PAC" evidence="11">
    <location>
        <begin position="272"/>
        <end position="324"/>
    </location>
</feature>